<reference evidence="9 10" key="1">
    <citation type="submission" date="2020-01" db="EMBL/GenBank/DDBJ databases">
        <title>Whole-genome sequence of Heliobacterium undosum DSM 13378.</title>
        <authorList>
            <person name="Kyndt J.A."/>
            <person name="Meyer T.E."/>
        </authorList>
    </citation>
    <scope>NUCLEOTIDE SEQUENCE [LARGE SCALE GENOMIC DNA]</scope>
    <source>
        <strain evidence="9 10">DSM 13378</strain>
    </source>
</reference>
<comment type="subcellular location">
    <subcellularLocation>
        <location evidence="1">Cell membrane</location>
        <topology evidence="1">Multi-pass membrane protein</topology>
    </subcellularLocation>
</comment>
<evidence type="ECO:0000256" key="4">
    <source>
        <dbReference type="ARBA" id="ARBA00022692"/>
    </source>
</evidence>
<keyword evidence="5 7" id="KW-1133">Transmembrane helix</keyword>
<dbReference type="OrthoDB" id="9808556at2"/>
<dbReference type="InterPro" id="IPR037185">
    <property type="entry name" value="EmrE-like"/>
</dbReference>
<evidence type="ECO:0000256" key="1">
    <source>
        <dbReference type="ARBA" id="ARBA00004651"/>
    </source>
</evidence>
<evidence type="ECO:0000256" key="5">
    <source>
        <dbReference type="ARBA" id="ARBA00022989"/>
    </source>
</evidence>
<keyword evidence="3" id="KW-1003">Cell membrane</keyword>
<keyword evidence="6 7" id="KW-0472">Membrane</keyword>
<feature type="transmembrane region" description="Helical" evidence="7">
    <location>
        <begin position="208"/>
        <end position="227"/>
    </location>
</feature>
<proteinExistence type="inferred from homology"/>
<evidence type="ECO:0000259" key="8">
    <source>
        <dbReference type="Pfam" id="PF00892"/>
    </source>
</evidence>
<dbReference type="Proteomes" id="UP000463470">
    <property type="component" value="Unassembled WGS sequence"/>
</dbReference>
<feature type="domain" description="EamA" evidence="8">
    <location>
        <begin position="1"/>
        <end position="135"/>
    </location>
</feature>
<gene>
    <name evidence="9" type="ORF">GTO91_05375</name>
</gene>
<name>A0A845L893_9FIRM</name>
<feature type="transmembrane region" description="Helical" evidence="7">
    <location>
        <begin position="118"/>
        <end position="137"/>
    </location>
</feature>
<feature type="transmembrane region" description="Helical" evidence="7">
    <location>
        <begin position="63"/>
        <end position="85"/>
    </location>
</feature>
<dbReference type="PANTHER" id="PTHR42920:SF5">
    <property type="entry name" value="EAMA DOMAIN-CONTAINING PROTEIN"/>
    <property type="match status" value="1"/>
</dbReference>
<dbReference type="Gene3D" id="1.10.3730.20">
    <property type="match status" value="1"/>
</dbReference>
<feature type="transmembrane region" description="Helical" evidence="7">
    <location>
        <begin position="264"/>
        <end position="283"/>
    </location>
</feature>
<evidence type="ECO:0000313" key="9">
    <source>
        <dbReference type="EMBL" id="MZP29141.1"/>
    </source>
</evidence>
<keyword evidence="4 7" id="KW-0812">Transmembrane</keyword>
<keyword evidence="10" id="KW-1185">Reference proteome</keyword>
<dbReference type="EMBL" id="WXEY01000004">
    <property type="protein sequence ID" value="MZP29141.1"/>
    <property type="molecule type" value="Genomic_DNA"/>
</dbReference>
<feature type="transmembrane region" description="Helical" evidence="7">
    <location>
        <begin position="33"/>
        <end position="51"/>
    </location>
</feature>
<dbReference type="RefSeq" id="WP_161256004.1">
    <property type="nucleotide sequence ID" value="NZ_WXEY01000004.1"/>
</dbReference>
<accession>A0A845L893</accession>
<dbReference type="InterPro" id="IPR051258">
    <property type="entry name" value="Diverse_Substrate_Transporter"/>
</dbReference>
<evidence type="ECO:0000256" key="3">
    <source>
        <dbReference type="ARBA" id="ARBA00022475"/>
    </source>
</evidence>
<evidence type="ECO:0000256" key="2">
    <source>
        <dbReference type="ARBA" id="ARBA00007362"/>
    </source>
</evidence>
<evidence type="ECO:0000256" key="6">
    <source>
        <dbReference type="ARBA" id="ARBA00023136"/>
    </source>
</evidence>
<feature type="transmembrane region" description="Helical" evidence="7">
    <location>
        <begin position="239"/>
        <end position="258"/>
    </location>
</feature>
<feature type="domain" description="EamA" evidence="8">
    <location>
        <begin position="148"/>
        <end position="280"/>
    </location>
</feature>
<protein>
    <submittedName>
        <fullName evidence="9">EamA family transporter</fullName>
    </submittedName>
</protein>
<sequence>MGLFLVIISALAFGSMAIFAAIAYDYGAQVPTVLAVRFCLAAALLWLVVIIRKETYRVDPKTLAGLALLGAVGYGTMSFCFFTAVQRLTPGLAALLLYTYPVIVYVLSLLMGRERVGWTNMTALCATAAGMVLVLGASLETAAFDGVGAAFGLTAAVMYSVYLLLGARIVQGVSPLVTTAYICAFAAFVFVLRGLVSGDLRLDMPLEAYGAILGIAVICTAVAILALMAGIERVGPAQASIISTVEPVWTVFLSFLIFGERFNLSQMGGGALILLGVLILQAFPAKSLQKQ</sequence>
<dbReference type="InterPro" id="IPR000620">
    <property type="entry name" value="EamA_dom"/>
</dbReference>
<dbReference type="AlphaFoldDB" id="A0A845L893"/>
<evidence type="ECO:0000313" key="10">
    <source>
        <dbReference type="Proteomes" id="UP000463470"/>
    </source>
</evidence>
<dbReference type="Pfam" id="PF00892">
    <property type="entry name" value="EamA"/>
    <property type="match status" value="2"/>
</dbReference>
<feature type="transmembrane region" description="Helical" evidence="7">
    <location>
        <begin position="91"/>
        <end position="111"/>
    </location>
</feature>
<comment type="caution">
    <text evidence="9">The sequence shown here is derived from an EMBL/GenBank/DDBJ whole genome shotgun (WGS) entry which is preliminary data.</text>
</comment>
<organism evidence="9 10">
    <name type="scientific">Heliomicrobium undosum</name>
    <dbReference type="NCBI Taxonomy" id="121734"/>
    <lineage>
        <taxon>Bacteria</taxon>
        <taxon>Bacillati</taxon>
        <taxon>Bacillota</taxon>
        <taxon>Clostridia</taxon>
        <taxon>Eubacteriales</taxon>
        <taxon>Heliobacteriaceae</taxon>
        <taxon>Heliomicrobium</taxon>
    </lineage>
</organism>
<feature type="transmembrane region" description="Helical" evidence="7">
    <location>
        <begin position="143"/>
        <end position="164"/>
    </location>
</feature>
<dbReference type="PANTHER" id="PTHR42920">
    <property type="entry name" value="OS03G0707200 PROTEIN-RELATED"/>
    <property type="match status" value="1"/>
</dbReference>
<evidence type="ECO:0000256" key="7">
    <source>
        <dbReference type="SAM" id="Phobius"/>
    </source>
</evidence>
<dbReference type="GO" id="GO:0005886">
    <property type="term" value="C:plasma membrane"/>
    <property type="evidence" value="ECO:0007669"/>
    <property type="project" value="UniProtKB-SubCell"/>
</dbReference>
<dbReference type="SUPFAM" id="SSF103481">
    <property type="entry name" value="Multidrug resistance efflux transporter EmrE"/>
    <property type="match status" value="2"/>
</dbReference>
<feature type="transmembrane region" description="Helical" evidence="7">
    <location>
        <begin position="176"/>
        <end position="196"/>
    </location>
</feature>
<comment type="similarity">
    <text evidence="2">Belongs to the EamA transporter family.</text>
</comment>